<proteinExistence type="predicted"/>
<dbReference type="Gene3D" id="1.20.120.1630">
    <property type="match status" value="1"/>
</dbReference>
<evidence type="ECO:0000313" key="2">
    <source>
        <dbReference type="EMBL" id="KAB1638137.1"/>
    </source>
</evidence>
<feature type="transmembrane region" description="Helical" evidence="1">
    <location>
        <begin position="179"/>
        <end position="198"/>
    </location>
</feature>
<keyword evidence="1" id="KW-0812">Transmembrane</keyword>
<keyword evidence="3" id="KW-1185">Reference proteome</keyword>
<feature type="transmembrane region" description="Helical" evidence="1">
    <location>
        <begin position="80"/>
        <end position="98"/>
    </location>
</feature>
<dbReference type="Pfam" id="PF06966">
    <property type="entry name" value="DUF1295"/>
    <property type="match status" value="1"/>
</dbReference>
<feature type="transmembrane region" description="Helical" evidence="1">
    <location>
        <begin position="229"/>
        <end position="248"/>
    </location>
</feature>
<dbReference type="RefSeq" id="WP_151423235.1">
    <property type="nucleotide sequence ID" value="NZ_WBJX01000002.1"/>
</dbReference>
<evidence type="ECO:0000256" key="1">
    <source>
        <dbReference type="SAM" id="Phobius"/>
    </source>
</evidence>
<dbReference type="InterPro" id="IPR010721">
    <property type="entry name" value="UstE-like"/>
</dbReference>
<feature type="transmembrane region" description="Helical" evidence="1">
    <location>
        <begin position="104"/>
        <end position="124"/>
    </location>
</feature>
<dbReference type="PROSITE" id="PS50244">
    <property type="entry name" value="S5A_REDUCTASE"/>
    <property type="match status" value="1"/>
</dbReference>
<gene>
    <name evidence="2" type="ORF">F8O03_06925</name>
</gene>
<dbReference type="GO" id="GO:0016020">
    <property type="term" value="C:membrane"/>
    <property type="evidence" value="ECO:0007669"/>
    <property type="project" value="TreeGrafter"/>
</dbReference>
<keyword evidence="1" id="KW-0472">Membrane</keyword>
<dbReference type="PANTHER" id="PTHR32251">
    <property type="entry name" value="3-OXO-5-ALPHA-STEROID 4-DEHYDROGENASE"/>
    <property type="match status" value="1"/>
</dbReference>
<feature type="transmembrane region" description="Helical" evidence="1">
    <location>
        <begin position="145"/>
        <end position="167"/>
    </location>
</feature>
<protein>
    <submittedName>
        <fullName evidence="2">DUF1295 domain-containing protein</fullName>
    </submittedName>
</protein>
<dbReference type="PANTHER" id="PTHR32251:SF17">
    <property type="entry name" value="STEROID 5-ALPHA REDUCTASE C-TERMINAL DOMAIN-CONTAINING PROTEIN"/>
    <property type="match status" value="1"/>
</dbReference>
<dbReference type="Proteomes" id="UP000490386">
    <property type="component" value="Unassembled WGS sequence"/>
</dbReference>
<dbReference type="AlphaFoldDB" id="A0A7J5B292"/>
<evidence type="ECO:0000313" key="3">
    <source>
        <dbReference type="Proteomes" id="UP000490386"/>
    </source>
</evidence>
<feature type="transmembrane region" description="Helical" evidence="1">
    <location>
        <begin position="50"/>
        <end position="68"/>
    </location>
</feature>
<organism evidence="2 3">
    <name type="scientific">Pseudoclavibacter terrae</name>
    <dbReference type="NCBI Taxonomy" id="1530195"/>
    <lineage>
        <taxon>Bacteria</taxon>
        <taxon>Bacillati</taxon>
        <taxon>Actinomycetota</taxon>
        <taxon>Actinomycetes</taxon>
        <taxon>Micrococcales</taxon>
        <taxon>Microbacteriaceae</taxon>
        <taxon>Pseudoclavibacter</taxon>
    </lineage>
</organism>
<comment type="caution">
    <text evidence="2">The sequence shown here is derived from an EMBL/GenBank/DDBJ whole genome shotgun (WGS) entry which is preliminary data.</text>
</comment>
<name>A0A7J5B292_9MICO</name>
<reference evidence="2 3" key="1">
    <citation type="submission" date="2019-09" db="EMBL/GenBank/DDBJ databases">
        <title>Phylogeny of genus Pseudoclavibacter and closely related genus.</title>
        <authorList>
            <person name="Li Y."/>
        </authorList>
    </citation>
    <scope>NUCLEOTIDE SEQUENCE [LARGE SCALE GENOMIC DNA]</scope>
    <source>
        <strain evidence="2 3">THG-MD12</strain>
    </source>
</reference>
<sequence>MSSETTASSSTTAGKKHTATIVTILIAVAIGALVALAGSQGGTQLAGVPLYAWAVAAAFLIQVLVYLPSAAAKTERFFDLTGSATFIIVTVGLLVAAPEPDARAWVLGAMVALWALRLGSFLFARIHRSGSDDRFDGIKGDKLRFLRVWIMQGLWVSLTAAAAWIAIAGGTDDREPFGWLGIVGVVVWAAGFIIEVAADLQKNAFTADPANKGRFIRTGLWSRSRHPNYFGEILLWVGVAVVAAPVLVGWQWVALISPVFVALLLLRVSGVPLLEAKADRKWGGDADYETYKRETPVLLPRLTSPKA</sequence>
<dbReference type="OrthoDB" id="9779233at2"/>
<dbReference type="EMBL" id="WBJX01000002">
    <property type="protein sequence ID" value="KAB1638137.1"/>
    <property type="molecule type" value="Genomic_DNA"/>
</dbReference>
<feature type="transmembrane region" description="Helical" evidence="1">
    <location>
        <begin position="21"/>
        <end position="38"/>
    </location>
</feature>
<accession>A0A7J5B292</accession>
<keyword evidence="1" id="KW-1133">Transmembrane helix</keyword>